<accession>A0A2T7BBU9</accession>
<dbReference type="Proteomes" id="UP000244450">
    <property type="component" value="Unassembled WGS sequence"/>
</dbReference>
<dbReference type="EMBL" id="QCYK01000004">
    <property type="protein sequence ID" value="PUZ21860.1"/>
    <property type="molecule type" value="Genomic_DNA"/>
</dbReference>
<sequence length="69" mass="7932">MDRVRCFFTVNGVSKEVIFQKLPHQPRVLAEVDDLQIEFELVPEEGAHVCGQPSALTDCIEKVIHRYYS</sequence>
<reference evidence="1 2" key="1">
    <citation type="submission" date="2018-04" db="EMBL/GenBank/DDBJ databases">
        <title>Chitinophaga fuyangensis sp. nov., isolated from soil in a chemical factory.</title>
        <authorList>
            <person name="Chen K."/>
        </authorList>
    </citation>
    <scope>NUCLEOTIDE SEQUENCE [LARGE SCALE GENOMIC DNA]</scope>
    <source>
        <strain evidence="1 2">LY-1</strain>
    </source>
</reference>
<protein>
    <submittedName>
        <fullName evidence="1">Uncharacterized protein</fullName>
    </submittedName>
</protein>
<dbReference type="OrthoDB" id="9884961at2"/>
<name>A0A2T7BBU9_9BACT</name>
<keyword evidence="2" id="KW-1185">Reference proteome</keyword>
<gene>
    <name evidence="1" type="ORF">DCC81_25065</name>
</gene>
<dbReference type="RefSeq" id="WP_108689508.1">
    <property type="nucleotide sequence ID" value="NZ_QCYK01000004.1"/>
</dbReference>
<evidence type="ECO:0000313" key="2">
    <source>
        <dbReference type="Proteomes" id="UP000244450"/>
    </source>
</evidence>
<evidence type="ECO:0000313" key="1">
    <source>
        <dbReference type="EMBL" id="PUZ21860.1"/>
    </source>
</evidence>
<dbReference type="AlphaFoldDB" id="A0A2T7BBU9"/>
<organism evidence="1 2">
    <name type="scientific">Chitinophaga parva</name>
    <dbReference type="NCBI Taxonomy" id="2169414"/>
    <lineage>
        <taxon>Bacteria</taxon>
        <taxon>Pseudomonadati</taxon>
        <taxon>Bacteroidota</taxon>
        <taxon>Chitinophagia</taxon>
        <taxon>Chitinophagales</taxon>
        <taxon>Chitinophagaceae</taxon>
        <taxon>Chitinophaga</taxon>
    </lineage>
</organism>
<comment type="caution">
    <text evidence="1">The sequence shown here is derived from an EMBL/GenBank/DDBJ whole genome shotgun (WGS) entry which is preliminary data.</text>
</comment>
<proteinExistence type="predicted"/>